<evidence type="ECO:0000313" key="5">
    <source>
        <dbReference type="EMBL" id="EMA35687.1"/>
    </source>
</evidence>
<dbReference type="PANTHER" id="PTHR46470">
    <property type="entry name" value="N-ACYLNEURAMINATE-9-PHOSPHATASE"/>
    <property type="match status" value="1"/>
</dbReference>
<dbReference type="Gene3D" id="3.40.50.1000">
    <property type="entry name" value="HAD superfamily/HAD-like"/>
    <property type="match status" value="1"/>
</dbReference>
<dbReference type="SUPFAM" id="SSF56784">
    <property type="entry name" value="HAD-like"/>
    <property type="match status" value="1"/>
</dbReference>
<dbReference type="NCBIfam" id="TIGR01549">
    <property type="entry name" value="HAD-SF-IA-v1"/>
    <property type="match status" value="1"/>
</dbReference>
<dbReference type="PATRIC" id="fig|1132509.6.peg.3732"/>
<comment type="similarity">
    <text evidence="2">Belongs to the HAD-like hydrolase superfamily.</text>
</comment>
<dbReference type="Gene3D" id="1.10.150.240">
    <property type="entry name" value="Putative phosphatase, domain 2"/>
    <property type="match status" value="1"/>
</dbReference>
<dbReference type="Pfam" id="PF00702">
    <property type="entry name" value="Hydrolase"/>
    <property type="match status" value="1"/>
</dbReference>
<evidence type="ECO:0000256" key="2">
    <source>
        <dbReference type="ARBA" id="ARBA00007958"/>
    </source>
</evidence>
<comment type="caution">
    <text evidence="5">The sequence shown here is derived from an EMBL/GenBank/DDBJ whole genome shotgun (WGS) entry which is preliminary data.</text>
</comment>
<protein>
    <submittedName>
        <fullName evidence="5">HAD-superfamily hydrolase</fullName>
    </submittedName>
</protein>
<gene>
    <name evidence="5" type="ORF">C447_16054</name>
</gene>
<keyword evidence="6" id="KW-1185">Reference proteome</keyword>
<dbReference type="InterPro" id="IPR006439">
    <property type="entry name" value="HAD-SF_hydro_IA"/>
</dbReference>
<evidence type="ECO:0000256" key="1">
    <source>
        <dbReference type="ARBA" id="ARBA00001946"/>
    </source>
</evidence>
<sequence length="232" mass="25660">MATRYDAVFWDIGGVVLDLDSVRRGHRAFVETLGERFDLGDDALETWREELGAHFRDRDGAEFASAREGYARAVAAMVGREVSADEWLPAFERATAEVLEPIPETVETIRRLDGRLHQGVVSDIDTWEAERLLDQFGVAPHLDAMTTSEEVGRTKPDPAMFETALEKADVEPERAVMVGDRYRNDMEGASGVGLHTVAFGGSAADATPDDPVVDYRIENPLELLDIVGVERE</sequence>
<dbReference type="InterPro" id="IPR036412">
    <property type="entry name" value="HAD-like_sf"/>
</dbReference>
<proteinExistence type="inferred from homology"/>
<dbReference type="OrthoDB" id="27736at2157"/>
<dbReference type="RefSeq" id="WP_007695723.1">
    <property type="nucleotide sequence ID" value="NZ_AOMB01000043.1"/>
</dbReference>
<name>M0LQ39_9EURY</name>
<evidence type="ECO:0000313" key="6">
    <source>
        <dbReference type="Proteomes" id="UP000011566"/>
    </source>
</evidence>
<dbReference type="SFLD" id="SFLDS00003">
    <property type="entry name" value="Haloacid_Dehalogenase"/>
    <property type="match status" value="1"/>
</dbReference>
<dbReference type="GO" id="GO:0016787">
    <property type="term" value="F:hydrolase activity"/>
    <property type="evidence" value="ECO:0007669"/>
    <property type="project" value="UniProtKB-KW"/>
</dbReference>
<dbReference type="eggNOG" id="arCOG02291">
    <property type="taxonomic scope" value="Archaea"/>
</dbReference>
<reference evidence="5 6" key="1">
    <citation type="journal article" date="2014" name="PLoS Genet.">
        <title>Phylogenetically driven sequencing of extremely halophilic archaea reveals strategies for static and dynamic osmo-response.</title>
        <authorList>
            <person name="Becker E.A."/>
            <person name="Seitzer P.M."/>
            <person name="Tritt A."/>
            <person name="Larsen D."/>
            <person name="Krusor M."/>
            <person name="Yao A.I."/>
            <person name="Wu D."/>
            <person name="Madern D."/>
            <person name="Eisen J.A."/>
            <person name="Darling A.E."/>
            <person name="Facciotti M.T."/>
        </authorList>
    </citation>
    <scope>NUCLEOTIDE SEQUENCE [LARGE SCALE GENOMIC DNA]</scope>
    <source>
        <strain evidence="5 6">100A6</strain>
    </source>
</reference>
<organism evidence="5 6">
    <name type="scientific">Halococcus hamelinensis 100A6</name>
    <dbReference type="NCBI Taxonomy" id="1132509"/>
    <lineage>
        <taxon>Archaea</taxon>
        <taxon>Methanobacteriati</taxon>
        <taxon>Methanobacteriota</taxon>
        <taxon>Stenosarchaea group</taxon>
        <taxon>Halobacteria</taxon>
        <taxon>Halobacteriales</taxon>
        <taxon>Halococcaceae</taxon>
        <taxon>Halococcus</taxon>
    </lineage>
</organism>
<dbReference type="InterPro" id="IPR023214">
    <property type="entry name" value="HAD_sf"/>
</dbReference>
<keyword evidence="3 5" id="KW-0378">Hydrolase</keyword>
<dbReference type="EMBL" id="AOMB01000043">
    <property type="protein sequence ID" value="EMA35687.1"/>
    <property type="molecule type" value="Genomic_DNA"/>
</dbReference>
<comment type="cofactor">
    <cofactor evidence="1">
        <name>Mg(2+)</name>
        <dbReference type="ChEBI" id="CHEBI:18420"/>
    </cofactor>
</comment>
<keyword evidence="4" id="KW-0460">Magnesium</keyword>
<evidence type="ECO:0000256" key="4">
    <source>
        <dbReference type="ARBA" id="ARBA00022842"/>
    </source>
</evidence>
<evidence type="ECO:0000256" key="3">
    <source>
        <dbReference type="ARBA" id="ARBA00022801"/>
    </source>
</evidence>
<dbReference type="SFLD" id="SFLDG01129">
    <property type="entry name" value="C1.5:_HAD__Beta-PGM__Phosphata"/>
    <property type="match status" value="1"/>
</dbReference>
<dbReference type="InterPro" id="IPR051400">
    <property type="entry name" value="HAD-like_hydrolase"/>
</dbReference>
<dbReference type="AlphaFoldDB" id="M0LQ39"/>
<dbReference type="Proteomes" id="UP000011566">
    <property type="component" value="Unassembled WGS sequence"/>
</dbReference>
<dbReference type="InterPro" id="IPR023198">
    <property type="entry name" value="PGP-like_dom2"/>
</dbReference>
<accession>M0LQ39</accession>
<dbReference type="GO" id="GO:0044281">
    <property type="term" value="P:small molecule metabolic process"/>
    <property type="evidence" value="ECO:0007669"/>
    <property type="project" value="UniProtKB-ARBA"/>
</dbReference>
<dbReference type="NCBIfam" id="TIGR01509">
    <property type="entry name" value="HAD-SF-IA-v3"/>
    <property type="match status" value="1"/>
</dbReference>